<sequence length="65" mass="7670">MCIRRKYEWNELETLLSQFHSSSNQTPSALWHEQQENKVTPQSEDGNRQEGVAIAAYVYKKLWTI</sequence>
<keyword evidence="3" id="KW-1185">Reference proteome</keyword>
<dbReference type="RefSeq" id="WP_190573216.1">
    <property type="nucleotide sequence ID" value="NZ_JACJQL010000162.1"/>
</dbReference>
<protein>
    <submittedName>
        <fullName evidence="2">Uncharacterized protein</fullName>
    </submittedName>
</protein>
<proteinExistence type="predicted"/>
<reference evidence="2 3" key="1">
    <citation type="journal article" date="2020" name="ISME J.">
        <title>Comparative genomics reveals insights into cyanobacterial evolution and habitat adaptation.</title>
        <authorList>
            <person name="Chen M.Y."/>
            <person name="Teng W.K."/>
            <person name="Zhao L."/>
            <person name="Hu C.X."/>
            <person name="Zhou Y.K."/>
            <person name="Han B.P."/>
            <person name="Song L.R."/>
            <person name="Shu W.S."/>
        </authorList>
    </citation>
    <scope>NUCLEOTIDE SEQUENCE [LARGE SCALE GENOMIC DNA]</scope>
    <source>
        <strain evidence="2 3">FACHB-3921</strain>
    </source>
</reference>
<dbReference type="Proteomes" id="UP000621307">
    <property type="component" value="Unassembled WGS sequence"/>
</dbReference>
<name>A0ABR8BSP9_9NOSO</name>
<comment type="caution">
    <text evidence="2">The sequence shown here is derived from an EMBL/GenBank/DDBJ whole genome shotgun (WGS) entry which is preliminary data.</text>
</comment>
<gene>
    <name evidence="2" type="ORF">H6G14_32815</name>
</gene>
<accession>A0ABR8BSP9</accession>
<evidence type="ECO:0000313" key="3">
    <source>
        <dbReference type="Proteomes" id="UP000621307"/>
    </source>
</evidence>
<dbReference type="EMBL" id="JACJQL010000162">
    <property type="protein sequence ID" value="MBD2255938.1"/>
    <property type="molecule type" value="Genomic_DNA"/>
</dbReference>
<evidence type="ECO:0000256" key="1">
    <source>
        <dbReference type="SAM" id="MobiDB-lite"/>
    </source>
</evidence>
<feature type="region of interest" description="Disordered" evidence="1">
    <location>
        <begin position="26"/>
        <end position="47"/>
    </location>
</feature>
<evidence type="ECO:0000313" key="2">
    <source>
        <dbReference type="EMBL" id="MBD2255938.1"/>
    </source>
</evidence>
<organism evidence="2 3">
    <name type="scientific">Nostoc parmelioides FACHB-3921</name>
    <dbReference type="NCBI Taxonomy" id="2692909"/>
    <lineage>
        <taxon>Bacteria</taxon>
        <taxon>Bacillati</taxon>
        <taxon>Cyanobacteriota</taxon>
        <taxon>Cyanophyceae</taxon>
        <taxon>Nostocales</taxon>
        <taxon>Nostocaceae</taxon>
        <taxon>Nostoc</taxon>
    </lineage>
</organism>